<evidence type="ECO:0000313" key="4">
    <source>
        <dbReference type="RefSeq" id="XP_026685984.1"/>
    </source>
</evidence>
<dbReference type="PROSITE" id="PS50088">
    <property type="entry name" value="ANK_REPEAT"/>
    <property type="match status" value="1"/>
</dbReference>
<proteinExistence type="predicted"/>
<evidence type="ECO:0000313" key="3">
    <source>
        <dbReference type="Proteomes" id="UP000079169"/>
    </source>
</evidence>
<dbReference type="Proteomes" id="UP000079169">
    <property type="component" value="Unplaced"/>
</dbReference>
<gene>
    <name evidence="4" type="primary">LOC103518358</name>
</gene>
<dbReference type="SMART" id="SM00248">
    <property type="entry name" value="ANK"/>
    <property type="match status" value="1"/>
</dbReference>
<dbReference type="PROSITE" id="PS50297">
    <property type="entry name" value="ANK_REP_REGION"/>
    <property type="match status" value="1"/>
</dbReference>
<organism evidence="3 4">
    <name type="scientific">Diaphorina citri</name>
    <name type="common">Asian citrus psyllid</name>
    <dbReference type="NCBI Taxonomy" id="121845"/>
    <lineage>
        <taxon>Eukaryota</taxon>
        <taxon>Metazoa</taxon>
        <taxon>Ecdysozoa</taxon>
        <taxon>Arthropoda</taxon>
        <taxon>Hexapoda</taxon>
        <taxon>Insecta</taxon>
        <taxon>Pterygota</taxon>
        <taxon>Neoptera</taxon>
        <taxon>Paraneoptera</taxon>
        <taxon>Hemiptera</taxon>
        <taxon>Sternorrhyncha</taxon>
        <taxon>Psylloidea</taxon>
        <taxon>Psyllidae</taxon>
        <taxon>Diaphorininae</taxon>
        <taxon>Diaphorina</taxon>
    </lineage>
</organism>
<dbReference type="AlphaFoldDB" id="A0A3Q0JC16"/>
<accession>A0A3Q0JC16</accession>
<dbReference type="Gene3D" id="1.25.40.20">
    <property type="entry name" value="Ankyrin repeat-containing domain"/>
    <property type="match status" value="1"/>
</dbReference>
<sequence length="269" mass="28916">MSGPPPLEANGSTSTRTTTTTTQSVFNFGAPDFSHIFRTSKFTKETAIVNSSEDKTSLVKDSLFSSKTTRLTSSKFSLLSNSADGSVGSSENDLNTEAKLLEKAIQTNDIVRVKRILNLHRDKFQVHAHNSLNNQGDSCETQSRDVEILLTKSKNLIQKIESGGYYSSSSSSSSSLLSPHPLLPLIFSNALHVAVDAGSVDVVRLLLKYGLEPNQGGRLPGHTLDETQAPPLPPVGRASSKPNSPKVAPGAPKTNKLQKDSPPPRKPKL</sequence>
<dbReference type="InterPro" id="IPR002110">
    <property type="entry name" value="Ankyrin_rpt"/>
</dbReference>
<name>A0A3Q0JC16_DIACI</name>
<reference evidence="4" key="1">
    <citation type="submission" date="2025-08" db="UniProtKB">
        <authorList>
            <consortium name="RefSeq"/>
        </authorList>
    </citation>
    <scope>IDENTIFICATION</scope>
</reference>
<protein>
    <submittedName>
        <fullName evidence="4">Uncharacterized protein LOC103518358</fullName>
    </submittedName>
</protein>
<keyword evidence="1" id="KW-0040">ANK repeat</keyword>
<feature type="compositionally biased region" description="Low complexity" evidence="2">
    <location>
        <begin position="12"/>
        <end position="21"/>
    </location>
</feature>
<evidence type="ECO:0000256" key="2">
    <source>
        <dbReference type="SAM" id="MobiDB-lite"/>
    </source>
</evidence>
<dbReference type="STRING" id="121845.A0A3Q0JC16"/>
<evidence type="ECO:0000256" key="1">
    <source>
        <dbReference type="PROSITE-ProRule" id="PRU00023"/>
    </source>
</evidence>
<feature type="region of interest" description="Disordered" evidence="2">
    <location>
        <begin position="214"/>
        <end position="269"/>
    </location>
</feature>
<dbReference type="Pfam" id="PF00023">
    <property type="entry name" value="Ank"/>
    <property type="match status" value="1"/>
</dbReference>
<feature type="region of interest" description="Disordered" evidence="2">
    <location>
        <begin position="1"/>
        <end position="21"/>
    </location>
</feature>
<dbReference type="RefSeq" id="XP_026685984.1">
    <property type="nucleotide sequence ID" value="XM_026830183.1"/>
</dbReference>
<keyword evidence="3" id="KW-1185">Reference proteome</keyword>
<dbReference type="GeneID" id="103518358"/>
<feature type="repeat" description="ANK" evidence="1">
    <location>
        <begin position="189"/>
        <end position="218"/>
    </location>
</feature>
<dbReference type="PaxDb" id="121845-A0A3Q0JC16"/>
<dbReference type="KEGG" id="dci:103518358"/>
<dbReference type="InterPro" id="IPR036770">
    <property type="entry name" value="Ankyrin_rpt-contain_sf"/>
</dbReference>